<proteinExistence type="predicted"/>
<feature type="compositionally biased region" description="Polar residues" evidence="1">
    <location>
        <begin position="178"/>
        <end position="190"/>
    </location>
</feature>
<feature type="region of interest" description="Disordered" evidence="1">
    <location>
        <begin position="881"/>
        <end position="929"/>
    </location>
</feature>
<gene>
    <name evidence="3" type="primary">LOC108668608</name>
</gene>
<dbReference type="Proteomes" id="UP000694843">
    <property type="component" value="Unplaced"/>
</dbReference>
<dbReference type="AlphaFoldDB" id="A0A8B7NCM6"/>
<reference evidence="3" key="1">
    <citation type="submission" date="2025-08" db="UniProtKB">
        <authorList>
            <consortium name="RefSeq"/>
        </authorList>
    </citation>
    <scope>IDENTIFICATION</scope>
    <source>
        <tissue evidence="3">Whole organism</tissue>
    </source>
</reference>
<feature type="compositionally biased region" description="Basic and acidic residues" evidence="1">
    <location>
        <begin position="1066"/>
        <end position="1082"/>
    </location>
</feature>
<dbReference type="KEGG" id="hazt:108668608"/>
<sequence length="1158" mass="125226">MTIPKDLLQVYVKRFNRLRECRMNECFEPVRSNVFGQMHGHQKQKTDPILSDPSFIIWSELRRSLDLCSVFPSQETKAAAESIENMYREEGDSEACRYQTLSRSRSENTGADYSAHCCDMNKIDRSVSEGAGSLGNAKCRVKETPNRVRRDLCFRKRLSEKLDFLHVNQKGALENDQLHPSTSTPLTPKNSDPDAYRVRSCRLEDPSGRRSASACEIMDRSGPVQPFEAVAGASRLSVSENNDCQAPIKLESFNTAFSFLQAGNALSESGIWDNFKNFSTADINNNKNDAMFMNNFTHFNATVCGCCNGNVGLARDVSSVPGSLISCTNMTNNVQYFSALANDKLAIAGTRDSTRDRSISSNILAHDDGSYSSYPVGTDSAGFGGPVGEVYSSNFRFCDSGISLGSGDQTPRVTELSSFVSASDMSQRTNCGSSDVFYSAAQLTNSEHITSHCPSVNPTIAPASASCAKFTPPNYGSIVNHNMPTWGRDLTVSAAHKMHGGVIVNCGRASNLMETQALQEPYLDINSQILPSDFTSPLSQNNQDIFRQTDNSCHGQNHDLQLNAFVTTANFRPTSFTDCLPGTSTCTGHTEENASGTGLSCVSVDRHLDHVKEDVSSQSTTAYPQNSCSNLPYNSVGSLMTVGCHPHLPVDKRHFNGSVSSICDVAGSQNCIFGLQSNGYDYQSHSLNNGPVMQSSCSSRHSGCPCPDKNYSGLSNGLTCDHSCTAPGNKVSGSPNPHSTPINHITPSKTVFQQPGTQAGEKNLPILNSDIGVVDANGAASQCFNTTTSKQIKPTLLASRKPSCLKLVGKLNPSLHPQKSLTCVSGRKKLSSILPSAMDSSGDLSDLVIDESKDEASCDTENQSHEADDYVENTCNVSVKVEPENGLNGPQKKYRKLEAGNDRRSAGDKNDHFDDRSQKMEADNRAEEASNGANDNLFIACDAKAVDSVAQHSEKIRQIDEVKSEFSSPDDVTHALNTDRSFSSTPYHLDVSSPYYDPLGSIDISSEMLDMDHFDDSSPIRMILPHSSSPGEAKCGAPHSSFGSVGEEQAGDRSLNLQLSGMSRSNDSHSDSDIDSNHRDQTSRTLHPESVSGIPASDTSRPNAGGSDSDLVSDSDNLRSETVAGESPSRAADDNELEDSFLACDENLGSWSSDDEED</sequence>
<organism evidence="2 3">
    <name type="scientific">Hyalella azteca</name>
    <name type="common">Amphipod</name>
    <dbReference type="NCBI Taxonomy" id="294128"/>
    <lineage>
        <taxon>Eukaryota</taxon>
        <taxon>Metazoa</taxon>
        <taxon>Ecdysozoa</taxon>
        <taxon>Arthropoda</taxon>
        <taxon>Crustacea</taxon>
        <taxon>Multicrustacea</taxon>
        <taxon>Malacostraca</taxon>
        <taxon>Eumalacostraca</taxon>
        <taxon>Peracarida</taxon>
        <taxon>Amphipoda</taxon>
        <taxon>Senticaudata</taxon>
        <taxon>Talitrida</taxon>
        <taxon>Talitroidea</taxon>
        <taxon>Hyalellidae</taxon>
        <taxon>Hyalella</taxon>
    </lineage>
</organism>
<protein>
    <submittedName>
        <fullName evidence="3">Uncharacterized protein LOC108668608</fullName>
    </submittedName>
</protein>
<name>A0A8B7NCM6_HYAAZ</name>
<evidence type="ECO:0000313" key="2">
    <source>
        <dbReference type="Proteomes" id="UP000694843"/>
    </source>
</evidence>
<dbReference type="GeneID" id="108668608"/>
<feature type="compositionally biased region" description="Basic and acidic residues" evidence="1">
    <location>
        <begin position="896"/>
        <end position="928"/>
    </location>
</feature>
<keyword evidence="2" id="KW-1185">Reference proteome</keyword>
<feature type="region of interest" description="Disordered" evidence="1">
    <location>
        <begin position="173"/>
        <end position="196"/>
    </location>
</feature>
<evidence type="ECO:0000313" key="3">
    <source>
        <dbReference type="RefSeq" id="XP_018011339.2"/>
    </source>
</evidence>
<accession>A0A8B7NCM6</accession>
<dbReference type="RefSeq" id="XP_018011339.2">
    <property type="nucleotide sequence ID" value="XM_018155850.2"/>
</dbReference>
<evidence type="ECO:0000256" key="1">
    <source>
        <dbReference type="SAM" id="MobiDB-lite"/>
    </source>
</evidence>
<feature type="region of interest" description="Disordered" evidence="1">
    <location>
        <begin position="1020"/>
        <end position="1137"/>
    </location>
</feature>